<feature type="transmembrane region" description="Helical" evidence="1">
    <location>
        <begin position="66"/>
        <end position="91"/>
    </location>
</feature>
<sequence length="222" mass="23606">MTATCFTVVFTVVFLDGTLTDFFISVFAATDFDTVFLTAGADAAALLTLGALISFAPVFLPATLTVAAVFAFATALTGATTFGALAATGLLMALDGAFGLVVFVLATTALLTVFAAVLTPAFLDAFAVVFLTVVGIRVFEGFFIALAIESNHPELRKSPADIFCKKDILLHQTRRSVCGANHFCFRLPESQRQCFGLLGGALRSPKQHILRQSNDFTQNETT</sequence>
<feature type="transmembrane region" description="Helical" evidence="1">
    <location>
        <begin position="98"/>
        <end position="119"/>
    </location>
</feature>
<dbReference type="EMBL" id="JACOFT010000004">
    <property type="protein sequence ID" value="MBC3812126.1"/>
    <property type="molecule type" value="Genomic_DNA"/>
</dbReference>
<evidence type="ECO:0000256" key="1">
    <source>
        <dbReference type="SAM" id="Phobius"/>
    </source>
</evidence>
<organism evidence="2 3">
    <name type="scientific">Undibacterium aquatile</name>
    <dbReference type="NCBI Taxonomy" id="1537398"/>
    <lineage>
        <taxon>Bacteria</taxon>
        <taxon>Pseudomonadati</taxon>
        <taxon>Pseudomonadota</taxon>
        <taxon>Betaproteobacteria</taxon>
        <taxon>Burkholderiales</taxon>
        <taxon>Oxalobacteraceae</taxon>
        <taxon>Undibacterium</taxon>
    </lineage>
</organism>
<feature type="transmembrane region" description="Helical" evidence="1">
    <location>
        <begin position="35"/>
        <end position="60"/>
    </location>
</feature>
<keyword evidence="1" id="KW-0812">Transmembrane</keyword>
<evidence type="ECO:0000313" key="3">
    <source>
        <dbReference type="Proteomes" id="UP000637632"/>
    </source>
</evidence>
<feature type="transmembrane region" description="Helical" evidence="1">
    <location>
        <begin position="6"/>
        <end position="28"/>
    </location>
</feature>
<name>A0ABR6XGZ7_9BURK</name>
<protein>
    <submittedName>
        <fullName evidence="2">Uncharacterized protein</fullName>
    </submittedName>
</protein>
<keyword evidence="3" id="KW-1185">Reference proteome</keyword>
<accession>A0ABR6XGZ7</accession>
<proteinExistence type="predicted"/>
<evidence type="ECO:0000313" key="2">
    <source>
        <dbReference type="EMBL" id="MBC3812126.1"/>
    </source>
</evidence>
<reference evidence="2 3" key="1">
    <citation type="submission" date="2020-08" db="EMBL/GenBank/DDBJ databases">
        <title>Novel species isolated from subtropical streams in China.</title>
        <authorList>
            <person name="Lu H."/>
        </authorList>
    </citation>
    <scope>NUCLEOTIDE SEQUENCE [LARGE SCALE GENOMIC DNA]</scope>
    <source>
        <strain evidence="2 3">CCTCC AB 2015119</strain>
    </source>
</reference>
<dbReference type="Proteomes" id="UP000637632">
    <property type="component" value="Unassembled WGS sequence"/>
</dbReference>
<keyword evidence="1" id="KW-0472">Membrane</keyword>
<comment type="caution">
    <text evidence="2">The sequence shown here is derived from an EMBL/GenBank/DDBJ whole genome shotgun (WGS) entry which is preliminary data.</text>
</comment>
<dbReference type="RefSeq" id="WP_190479760.1">
    <property type="nucleotide sequence ID" value="NZ_JACOFT010000004.1"/>
</dbReference>
<feature type="transmembrane region" description="Helical" evidence="1">
    <location>
        <begin position="125"/>
        <end position="148"/>
    </location>
</feature>
<keyword evidence="1" id="KW-1133">Transmembrane helix</keyword>
<gene>
    <name evidence="2" type="ORF">H8K26_11790</name>
</gene>